<name>A0A239N0R5_9ACTN</name>
<dbReference type="Pfam" id="PF13191">
    <property type="entry name" value="AAA_16"/>
    <property type="match status" value="1"/>
</dbReference>
<evidence type="ECO:0000256" key="1">
    <source>
        <dbReference type="SAM" id="MobiDB-lite"/>
    </source>
</evidence>
<organism evidence="3 4">
    <name type="scientific">Asanoa hainanensis</name>
    <dbReference type="NCBI Taxonomy" id="560556"/>
    <lineage>
        <taxon>Bacteria</taxon>
        <taxon>Bacillati</taxon>
        <taxon>Actinomycetota</taxon>
        <taxon>Actinomycetes</taxon>
        <taxon>Micromonosporales</taxon>
        <taxon>Micromonosporaceae</taxon>
        <taxon>Asanoa</taxon>
    </lineage>
</organism>
<dbReference type="AlphaFoldDB" id="A0A239N0R5"/>
<dbReference type="PROSITE" id="PS50943">
    <property type="entry name" value="HTH_CROC1"/>
    <property type="match status" value="1"/>
</dbReference>
<gene>
    <name evidence="3" type="ORF">SAMN05421812_107114</name>
</gene>
<accession>A0A239N0R5</accession>
<dbReference type="Gene3D" id="3.40.50.300">
    <property type="entry name" value="P-loop containing nucleotide triphosphate hydrolases"/>
    <property type="match status" value="1"/>
</dbReference>
<dbReference type="SUPFAM" id="SSF52540">
    <property type="entry name" value="P-loop containing nucleoside triphosphate hydrolases"/>
    <property type="match status" value="1"/>
</dbReference>
<dbReference type="InterPro" id="IPR001387">
    <property type="entry name" value="Cro/C1-type_HTH"/>
</dbReference>
<evidence type="ECO:0000259" key="2">
    <source>
        <dbReference type="PROSITE" id="PS50943"/>
    </source>
</evidence>
<dbReference type="InterPro" id="IPR041664">
    <property type="entry name" value="AAA_16"/>
</dbReference>
<dbReference type="InterPro" id="IPR011990">
    <property type="entry name" value="TPR-like_helical_dom_sf"/>
</dbReference>
<dbReference type="Gene3D" id="1.25.40.10">
    <property type="entry name" value="Tetratricopeptide repeat domain"/>
    <property type="match status" value="2"/>
</dbReference>
<feature type="compositionally biased region" description="Basic and acidic residues" evidence="1">
    <location>
        <begin position="59"/>
        <end position="73"/>
    </location>
</feature>
<dbReference type="GO" id="GO:0003677">
    <property type="term" value="F:DNA binding"/>
    <property type="evidence" value="ECO:0007669"/>
    <property type="project" value="InterPro"/>
</dbReference>
<dbReference type="InterPro" id="IPR027417">
    <property type="entry name" value="P-loop_NTPase"/>
</dbReference>
<dbReference type="OrthoDB" id="3491079at2"/>
<dbReference type="Pfam" id="PF13560">
    <property type="entry name" value="HTH_31"/>
    <property type="match status" value="1"/>
</dbReference>
<dbReference type="CDD" id="cd00093">
    <property type="entry name" value="HTH_XRE"/>
    <property type="match status" value="1"/>
</dbReference>
<dbReference type="SUPFAM" id="SSF48452">
    <property type="entry name" value="TPR-like"/>
    <property type="match status" value="2"/>
</dbReference>
<feature type="region of interest" description="Disordered" evidence="1">
    <location>
        <begin position="50"/>
        <end position="73"/>
    </location>
</feature>
<feature type="domain" description="HTH cro/C1-type" evidence="2">
    <location>
        <begin position="33"/>
        <end position="88"/>
    </location>
</feature>
<dbReference type="Gene3D" id="1.10.260.40">
    <property type="entry name" value="lambda repressor-like DNA-binding domains"/>
    <property type="match status" value="1"/>
</dbReference>
<protein>
    <submittedName>
        <fullName evidence="3">NB-ARC domain-containing protein</fullName>
    </submittedName>
</protein>
<dbReference type="PRINTS" id="PR00364">
    <property type="entry name" value="DISEASERSIST"/>
</dbReference>
<dbReference type="InterPro" id="IPR010982">
    <property type="entry name" value="Lambda_DNA-bd_dom_sf"/>
</dbReference>
<dbReference type="Proteomes" id="UP000198362">
    <property type="component" value="Unassembled WGS sequence"/>
</dbReference>
<sequence length="856" mass="91506">MRIRSTPRPVGDGVTAVGGVECENVAVGFGELLRQHRLAQRLTQEALAEQAGISPRSIGDMERGRGRSPRPDTLDRLAGALRLEGNARLEFVASGQTLFWSNRVVRPDRPPAPDGQIRQLPADPADFVGRDAEFAVLDHILDPDAAGPRLAVISGPPGVGKSALAVHAGHRLASRFPDGQLYVVLGRRGETAVDPADALAQLLQMLGVDAAAVPNGLDARAAAFRARVAGRRVLLVLDDALGHHQVTPLLPAEGAAVLVTSRLPLTGLPGAAAVDLPPLPTSAAIELLGKVAGTQRVQLEPESAAELVAACGNLPLAVRIAAARLAARPDWQIGRLAERLADERRRLDELRHGDLAVRPTLQMAHRQLTPPAARAFALLGALGVRSFPEWVVASLLDTSPAEAAAVLDELLDARLLEPAGPDRVHQPRYRYHEMTRLFARECREAEIPDAVWTSALRRVARGWLGLLRHAGAHACCERLYLDGGAEAEAAVDPRTVDIVTGHPVDWFEAERDCLAVLIATTAAAGLAGVARDLAGGCAEFFQLRGYYDDWHRTMRAALDACRAAGDDHGVVAMLRGLGSCLVELDDWAAAEAALRESWQLAERLADPVGTALARKELGFRYSLTGHLDEAVTELHVAAGSLRRLGLAGALVITLGNLSFLLRQRGEGEGAVRHSTEAAELAEQAGDPYLIGQTSRGLAGALRAVGRLAEAELAARRSATLFERIGDLIGAAQSLRVLGEVLAEDPARAAEAERTYAAARKMFASRGYDWGLALTELSHGELAVRYGLDGGPERLHRALLFWSENEVPVLRARTLLALAVAAERSRDPAAERLLAEAHTLYRTLGISPPRFPLQVAT</sequence>
<evidence type="ECO:0000313" key="4">
    <source>
        <dbReference type="Proteomes" id="UP000198362"/>
    </source>
</evidence>
<dbReference type="PANTHER" id="PTHR47691">
    <property type="entry name" value="REGULATOR-RELATED"/>
    <property type="match status" value="1"/>
</dbReference>
<reference evidence="3 4" key="1">
    <citation type="submission" date="2017-06" db="EMBL/GenBank/DDBJ databases">
        <authorList>
            <person name="Kim H.J."/>
            <person name="Triplett B.A."/>
        </authorList>
    </citation>
    <scope>NUCLEOTIDE SEQUENCE [LARGE SCALE GENOMIC DNA]</scope>
    <source>
        <strain evidence="3 4">CGMCC 4.5593</strain>
    </source>
</reference>
<dbReference type="EMBL" id="FZPH01000007">
    <property type="protein sequence ID" value="SNT48561.1"/>
    <property type="molecule type" value="Genomic_DNA"/>
</dbReference>
<evidence type="ECO:0000313" key="3">
    <source>
        <dbReference type="EMBL" id="SNT48561.1"/>
    </source>
</evidence>
<keyword evidence="4" id="KW-1185">Reference proteome</keyword>
<dbReference type="PANTHER" id="PTHR47691:SF3">
    <property type="entry name" value="HTH-TYPE TRANSCRIPTIONAL REGULATOR RV0890C-RELATED"/>
    <property type="match status" value="1"/>
</dbReference>
<proteinExistence type="predicted"/>
<dbReference type="SUPFAM" id="SSF47413">
    <property type="entry name" value="lambda repressor-like DNA-binding domains"/>
    <property type="match status" value="1"/>
</dbReference>
<dbReference type="SMART" id="SM00530">
    <property type="entry name" value="HTH_XRE"/>
    <property type="match status" value="1"/>
</dbReference>